<keyword evidence="1" id="KW-0472">Membrane</keyword>
<name>A0ABR3FN68_9AGAR</name>
<protein>
    <recommendedName>
        <fullName evidence="2">DUF6534 domain-containing protein</fullName>
    </recommendedName>
</protein>
<evidence type="ECO:0000256" key="1">
    <source>
        <dbReference type="SAM" id="Phobius"/>
    </source>
</evidence>
<feature type="transmembrane region" description="Helical" evidence="1">
    <location>
        <begin position="244"/>
        <end position="266"/>
    </location>
</feature>
<dbReference type="InterPro" id="IPR045339">
    <property type="entry name" value="DUF6534"/>
</dbReference>
<organism evidence="3 4">
    <name type="scientific">Marasmius crinis-equi</name>
    <dbReference type="NCBI Taxonomy" id="585013"/>
    <lineage>
        <taxon>Eukaryota</taxon>
        <taxon>Fungi</taxon>
        <taxon>Dikarya</taxon>
        <taxon>Basidiomycota</taxon>
        <taxon>Agaricomycotina</taxon>
        <taxon>Agaricomycetes</taxon>
        <taxon>Agaricomycetidae</taxon>
        <taxon>Agaricales</taxon>
        <taxon>Marasmiineae</taxon>
        <taxon>Marasmiaceae</taxon>
        <taxon>Marasmius</taxon>
    </lineage>
</organism>
<reference evidence="3 4" key="1">
    <citation type="submission" date="2024-02" db="EMBL/GenBank/DDBJ databases">
        <title>A draft genome for the cacao thread blight pathogen Marasmius crinis-equi.</title>
        <authorList>
            <person name="Cohen S.P."/>
            <person name="Baruah I.K."/>
            <person name="Amoako-Attah I."/>
            <person name="Bukari Y."/>
            <person name="Meinhardt L.W."/>
            <person name="Bailey B.A."/>
        </authorList>
    </citation>
    <scope>NUCLEOTIDE SEQUENCE [LARGE SCALE GENOMIC DNA]</scope>
    <source>
        <strain evidence="3 4">GH-76</strain>
    </source>
</reference>
<dbReference type="PANTHER" id="PTHR40465">
    <property type="entry name" value="CHROMOSOME 1, WHOLE GENOME SHOTGUN SEQUENCE"/>
    <property type="match status" value="1"/>
</dbReference>
<keyword evidence="4" id="KW-1185">Reference proteome</keyword>
<dbReference type="Pfam" id="PF20152">
    <property type="entry name" value="DUF6534"/>
    <property type="match status" value="1"/>
</dbReference>
<proteinExistence type="predicted"/>
<evidence type="ECO:0000259" key="2">
    <source>
        <dbReference type="Pfam" id="PF20152"/>
    </source>
</evidence>
<evidence type="ECO:0000313" key="4">
    <source>
        <dbReference type="Proteomes" id="UP001465976"/>
    </source>
</evidence>
<keyword evidence="1" id="KW-0812">Transmembrane</keyword>
<dbReference type="Proteomes" id="UP001465976">
    <property type="component" value="Unassembled WGS sequence"/>
</dbReference>
<comment type="caution">
    <text evidence="3">The sequence shown here is derived from an EMBL/GenBank/DDBJ whole genome shotgun (WGS) entry which is preliminary data.</text>
</comment>
<dbReference type="EMBL" id="JBAHYK010000193">
    <property type="protein sequence ID" value="KAL0576857.1"/>
    <property type="molecule type" value="Genomic_DNA"/>
</dbReference>
<gene>
    <name evidence="3" type="ORF">V5O48_005122</name>
</gene>
<dbReference type="PANTHER" id="PTHR40465:SF1">
    <property type="entry name" value="DUF6534 DOMAIN-CONTAINING PROTEIN"/>
    <property type="match status" value="1"/>
</dbReference>
<accession>A0ABR3FN68</accession>
<sequence length="385" mass="42069">MGQLDDTIGAIFVGLVLAAVLHGVTLSQAWHYFGGQGRQFQDPVGLKTLVAVVVAIDVVTQVSATVWCRTALRLSVLHPLTYGLVSVRKSHYQLRQFVSPYASSTILPGNGNANRIRDLACTTFLYLAYVEIGGQELVRARISFYLFDRYGRSLPISVRFYHLSNLVDVVDSSSITEGVMVGIIRTHDSKVFAGALNKLVIAVNAIGAALDAVIAIAMVYFLARQRTRVKKTNRILRQIAVHTLTTGAATSICAATVFILLIVLPFTQYELLFYQMLTRSKLIPSAISRLLTRLTPPPSPPQVYANSLLATLNVRDSIRTNMTHGNGVVTSSGRVTDRFPEFTAPAFATDTVTAGSYRLNDLKSIQTSEHHEGISIKVDTSTNVI</sequence>
<feature type="transmembrane region" description="Helical" evidence="1">
    <location>
        <begin position="199"/>
        <end position="223"/>
    </location>
</feature>
<feature type="domain" description="DUF6534" evidence="2">
    <location>
        <begin position="208"/>
        <end position="317"/>
    </location>
</feature>
<keyword evidence="1" id="KW-1133">Transmembrane helix</keyword>
<evidence type="ECO:0000313" key="3">
    <source>
        <dbReference type="EMBL" id="KAL0576857.1"/>
    </source>
</evidence>